<protein>
    <submittedName>
        <fullName evidence="2">Phosphotransferase enzyme family protein</fullName>
    </submittedName>
</protein>
<dbReference type="InterPro" id="IPR011009">
    <property type="entry name" value="Kinase-like_dom_sf"/>
</dbReference>
<proteinExistence type="predicted"/>
<gene>
    <name evidence="2" type="ORF">SAMN02745751_01894</name>
</gene>
<dbReference type="EMBL" id="FQZL01000012">
    <property type="protein sequence ID" value="SHJ16440.1"/>
    <property type="molecule type" value="Genomic_DNA"/>
</dbReference>
<dbReference type="Proteomes" id="UP000184052">
    <property type="component" value="Unassembled WGS sequence"/>
</dbReference>
<dbReference type="STRING" id="1121476.SAMN02745751_01894"/>
<dbReference type="RefSeq" id="WP_073049341.1">
    <property type="nucleotide sequence ID" value="NZ_FQZL01000012.1"/>
</dbReference>
<dbReference type="PANTHER" id="PTHR21310">
    <property type="entry name" value="AMINOGLYCOSIDE PHOSPHOTRANSFERASE-RELATED-RELATED"/>
    <property type="match status" value="1"/>
</dbReference>
<dbReference type="SUPFAM" id="SSF56112">
    <property type="entry name" value="Protein kinase-like (PK-like)"/>
    <property type="match status" value="1"/>
</dbReference>
<keyword evidence="3" id="KW-1185">Reference proteome</keyword>
<keyword evidence="2" id="KW-0808">Transferase</keyword>
<evidence type="ECO:0000313" key="2">
    <source>
        <dbReference type="EMBL" id="SHJ16440.1"/>
    </source>
</evidence>
<dbReference type="OrthoDB" id="1908872at2"/>
<dbReference type="InterPro" id="IPR002575">
    <property type="entry name" value="Aminoglycoside_PTrfase"/>
</dbReference>
<dbReference type="Gene3D" id="3.90.1200.10">
    <property type="match status" value="1"/>
</dbReference>
<name>A0A1M6H2M9_9FIRM</name>
<evidence type="ECO:0000259" key="1">
    <source>
        <dbReference type="Pfam" id="PF01636"/>
    </source>
</evidence>
<dbReference type="AlphaFoldDB" id="A0A1M6H2M9"/>
<evidence type="ECO:0000313" key="3">
    <source>
        <dbReference type="Proteomes" id="UP000184052"/>
    </source>
</evidence>
<organism evidence="2 3">
    <name type="scientific">Dethiosulfatibacter aminovorans DSM 17477</name>
    <dbReference type="NCBI Taxonomy" id="1121476"/>
    <lineage>
        <taxon>Bacteria</taxon>
        <taxon>Bacillati</taxon>
        <taxon>Bacillota</taxon>
        <taxon>Tissierellia</taxon>
        <taxon>Dethiosulfatibacter</taxon>
    </lineage>
</organism>
<feature type="domain" description="Aminoglycoside phosphotransferase" evidence="1">
    <location>
        <begin position="32"/>
        <end position="245"/>
    </location>
</feature>
<dbReference type="Gene3D" id="3.30.200.150">
    <property type="match status" value="1"/>
</dbReference>
<dbReference type="Pfam" id="PF01636">
    <property type="entry name" value="APH"/>
    <property type="match status" value="1"/>
</dbReference>
<dbReference type="InterPro" id="IPR051678">
    <property type="entry name" value="AGP_Transferase"/>
</dbReference>
<accession>A0A1M6H2M9</accession>
<sequence>MDDEYLKKFISEKYIVKTENIHPIGNHRLGRNYVYLIKKNEMELVVKVSISQKKWHNEIISYKLLKGLEFIPEIYETGKTRDLYYLISKKIEGKMLDEVWFRKSFREQIKISGMLGKTLAQIHDWKSFNHYNSWEDKSNIDIVKDRESRDKNIVRRLATCNLLDHMTIRMGIAALPEFREKLENKKSVIAHRDFSFRNILVNDENEVTGVLDFEHTIPDDPSMDICTILQTSMFDNERLFNSFIKGYTSVKDFPENFINNKSYYYLITGLYMCSKYDIRREGEILRGISLIKKGLSL</sequence>
<reference evidence="2 3" key="1">
    <citation type="submission" date="2016-11" db="EMBL/GenBank/DDBJ databases">
        <authorList>
            <person name="Jaros S."/>
            <person name="Januszkiewicz K."/>
            <person name="Wedrychowicz H."/>
        </authorList>
    </citation>
    <scope>NUCLEOTIDE SEQUENCE [LARGE SCALE GENOMIC DNA]</scope>
    <source>
        <strain evidence="2 3">DSM 17477</strain>
    </source>
</reference>
<dbReference type="GO" id="GO:0016740">
    <property type="term" value="F:transferase activity"/>
    <property type="evidence" value="ECO:0007669"/>
    <property type="project" value="UniProtKB-KW"/>
</dbReference>